<dbReference type="Gene3D" id="3.40.50.720">
    <property type="entry name" value="NAD(P)-binding Rossmann-like Domain"/>
    <property type="match status" value="1"/>
</dbReference>
<dbReference type="PROSITE" id="PS00061">
    <property type="entry name" value="ADH_SHORT"/>
    <property type="match status" value="1"/>
</dbReference>
<sequence length="228" mass="25006">MKTNGNTILITGGSAGIGFELAKRFAQLGNKVLITGRNEEKLKQATSQLENVVSIAGDVTDSESMDQLVAQIKDQHPELNMVINNAGYVDVYQLDVHANAFSKAGKEMETNYLSIVGLTEKLLPTLLQNENASVVNVTSIVAYYPQKTLPTYTASKAALKAYTDVLRQTFENRLNVFELIPPLVNTDFSKEIGGENGIPPKEVADELLMALEKNQWLVPVGMSKEFVK</sequence>
<evidence type="ECO:0000256" key="2">
    <source>
        <dbReference type="ARBA" id="ARBA00023002"/>
    </source>
</evidence>
<dbReference type="PRINTS" id="PR00081">
    <property type="entry name" value="GDHRDH"/>
</dbReference>
<keyword evidence="5" id="KW-1185">Reference proteome</keyword>
<dbReference type="RefSeq" id="WP_144333021.1">
    <property type="nucleotide sequence ID" value="NZ_VLPL01000004.1"/>
</dbReference>
<dbReference type="EMBL" id="VLPL01000004">
    <property type="protein sequence ID" value="TSJ44907.1"/>
    <property type="molecule type" value="Genomic_DNA"/>
</dbReference>
<gene>
    <name evidence="4" type="ORF">FO442_09935</name>
</gene>
<dbReference type="PRINTS" id="PR00080">
    <property type="entry name" value="SDRFAMILY"/>
</dbReference>
<accession>A0A556MYB3</accession>
<dbReference type="InterPro" id="IPR020904">
    <property type="entry name" value="Sc_DH/Rdtase_CS"/>
</dbReference>
<dbReference type="InterPro" id="IPR002347">
    <property type="entry name" value="SDR_fam"/>
</dbReference>
<comment type="similarity">
    <text evidence="1 3">Belongs to the short-chain dehydrogenases/reductases (SDR) family.</text>
</comment>
<evidence type="ECO:0000256" key="3">
    <source>
        <dbReference type="RuleBase" id="RU000363"/>
    </source>
</evidence>
<evidence type="ECO:0000313" key="4">
    <source>
        <dbReference type="EMBL" id="TSJ44907.1"/>
    </source>
</evidence>
<comment type="caution">
    <text evidence="4">The sequence shown here is derived from an EMBL/GenBank/DDBJ whole genome shotgun (WGS) entry which is preliminary data.</text>
</comment>
<dbReference type="InterPro" id="IPR036291">
    <property type="entry name" value="NAD(P)-bd_dom_sf"/>
</dbReference>
<dbReference type="Proteomes" id="UP000316008">
    <property type="component" value="Unassembled WGS sequence"/>
</dbReference>
<dbReference type="OrthoDB" id="9810734at2"/>
<name>A0A556MYB3_9FLAO</name>
<dbReference type="AlphaFoldDB" id="A0A556MYB3"/>
<dbReference type="GO" id="GO:0016020">
    <property type="term" value="C:membrane"/>
    <property type="evidence" value="ECO:0007669"/>
    <property type="project" value="TreeGrafter"/>
</dbReference>
<keyword evidence="2" id="KW-0560">Oxidoreductase</keyword>
<evidence type="ECO:0000313" key="5">
    <source>
        <dbReference type="Proteomes" id="UP000316008"/>
    </source>
</evidence>
<dbReference type="PANTHER" id="PTHR44196:SF1">
    <property type="entry name" value="DEHYDROGENASE_REDUCTASE SDR FAMILY MEMBER 7B"/>
    <property type="match status" value="1"/>
</dbReference>
<dbReference type="GO" id="GO:0016491">
    <property type="term" value="F:oxidoreductase activity"/>
    <property type="evidence" value="ECO:0007669"/>
    <property type="project" value="UniProtKB-KW"/>
</dbReference>
<protein>
    <submittedName>
        <fullName evidence="4">SDR family NAD(P)-dependent oxidoreductase</fullName>
    </submittedName>
</protein>
<organism evidence="4 5">
    <name type="scientific">Fluviicola chungangensis</name>
    <dbReference type="NCBI Taxonomy" id="2597671"/>
    <lineage>
        <taxon>Bacteria</taxon>
        <taxon>Pseudomonadati</taxon>
        <taxon>Bacteroidota</taxon>
        <taxon>Flavobacteriia</taxon>
        <taxon>Flavobacteriales</taxon>
        <taxon>Crocinitomicaceae</taxon>
        <taxon>Fluviicola</taxon>
    </lineage>
</organism>
<proteinExistence type="inferred from homology"/>
<reference evidence="4 5" key="1">
    <citation type="submission" date="2019-07" db="EMBL/GenBank/DDBJ databases">
        <authorList>
            <person name="Huq M.A."/>
        </authorList>
    </citation>
    <scope>NUCLEOTIDE SEQUENCE [LARGE SCALE GENOMIC DNA]</scope>
    <source>
        <strain evidence="4 5">MAH-3</strain>
    </source>
</reference>
<dbReference type="PANTHER" id="PTHR44196">
    <property type="entry name" value="DEHYDROGENASE/REDUCTASE SDR FAMILY MEMBER 7B"/>
    <property type="match status" value="1"/>
</dbReference>
<dbReference type="Pfam" id="PF00106">
    <property type="entry name" value="adh_short"/>
    <property type="match status" value="1"/>
</dbReference>
<evidence type="ECO:0000256" key="1">
    <source>
        <dbReference type="ARBA" id="ARBA00006484"/>
    </source>
</evidence>
<dbReference type="SUPFAM" id="SSF51735">
    <property type="entry name" value="NAD(P)-binding Rossmann-fold domains"/>
    <property type="match status" value="1"/>
</dbReference>